<proteinExistence type="predicted"/>
<organism evidence="2 3">
    <name type="scientific">Candidatus Desulfatibia vada</name>
    <dbReference type="NCBI Taxonomy" id="2841696"/>
    <lineage>
        <taxon>Bacteria</taxon>
        <taxon>Pseudomonadati</taxon>
        <taxon>Thermodesulfobacteriota</taxon>
        <taxon>Desulfobacteria</taxon>
        <taxon>Desulfobacterales</taxon>
        <taxon>Desulfobacterales incertae sedis</taxon>
        <taxon>Candidatus Desulfatibia</taxon>
    </lineage>
</organism>
<evidence type="ECO:0000256" key="1">
    <source>
        <dbReference type="SAM" id="SignalP"/>
    </source>
</evidence>
<reference evidence="2 3" key="1">
    <citation type="submission" date="2020-08" db="EMBL/GenBank/DDBJ databases">
        <title>Bridging the membrane lipid divide: bacteria of the FCB group superphylum have the potential to synthesize archaeal ether lipids.</title>
        <authorList>
            <person name="Villanueva L."/>
            <person name="Von Meijenfeldt F.A.B."/>
            <person name="Westbye A.B."/>
            <person name="Yadav S."/>
            <person name="Hopmans E.C."/>
            <person name="Dutilh B.E."/>
            <person name="Sinninghe Damste J.S."/>
        </authorList>
    </citation>
    <scope>NUCLEOTIDE SEQUENCE [LARGE SCALE GENOMIC DNA]</scope>
    <source>
        <strain evidence="2">NIOZ-UU17</strain>
    </source>
</reference>
<gene>
    <name evidence="2" type="ORF">H8D96_13435</name>
</gene>
<comment type="caution">
    <text evidence="2">The sequence shown here is derived from an EMBL/GenBank/DDBJ whole genome shotgun (WGS) entry which is preliminary data.</text>
</comment>
<feature type="signal peptide" evidence="1">
    <location>
        <begin position="1"/>
        <end position="22"/>
    </location>
</feature>
<protein>
    <recommendedName>
        <fullName evidence="4">DUF1573 domain-containing protein</fullName>
    </recommendedName>
</protein>
<keyword evidence="1" id="KW-0732">Signal</keyword>
<evidence type="ECO:0000313" key="2">
    <source>
        <dbReference type="EMBL" id="MBC8432907.1"/>
    </source>
</evidence>
<accession>A0A8J6TUD3</accession>
<evidence type="ECO:0008006" key="4">
    <source>
        <dbReference type="Google" id="ProtNLM"/>
    </source>
</evidence>
<name>A0A8J6TUD3_9BACT</name>
<dbReference type="EMBL" id="JACNIG010000253">
    <property type="protein sequence ID" value="MBC8432907.1"/>
    <property type="molecule type" value="Genomic_DNA"/>
</dbReference>
<sequence>MKQKMMTVLLCFLFLFTINSVAAENIAKTAPKAVLTKRVFTFKPVVEGTTVTHDFILQNKGTPPLVIKKISTG</sequence>
<dbReference type="Proteomes" id="UP000605201">
    <property type="component" value="Unassembled WGS sequence"/>
</dbReference>
<dbReference type="AlphaFoldDB" id="A0A8J6TUD3"/>
<evidence type="ECO:0000313" key="3">
    <source>
        <dbReference type="Proteomes" id="UP000605201"/>
    </source>
</evidence>
<feature type="chain" id="PRO_5035163019" description="DUF1573 domain-containing protein" evidence="1">
    <location>
        <begin position="23"/>
        <end position="73"/>
    </location>
</feature>